<reference evidence="3" key="1">
    <citation type="journal article" date="2019" name="Int. J. Syst. Evol. Microbiol.">
        <title>The Global Catalogue of Microorganisms (GCM) 10K type strain sequencing project: providing services to taxonomists for standard genome sequencing and annotation.</title>
        <authorList>
            <consortium name="The Broad Institute Genomics Platform"/>
            <consortium name="The Broad Institute Genome Sequencing Center for Infectious Disease"/>
            <person name="Wu L."/>
            <person name="Ma J."/>
        </authorList>
    </citation>
    <scope>NUCLEOTIDE SEQUENCE [LARGE SCALE GENOMIC DNA]</scope>
    <source>
        <strain evidence="3">JCM 16904</strain>
    </source>
</reference>
<feature type="chain" id="PRO_5045240382" description="Secreted protein" evidence="1">
    <location>
        <begin position="26"/>
        <end position="153"/>
    </location>
</feature>
<evidence type="ECO:0000313" key="3">
    <source>
        <dbReference type="Proteomes" id="UP001500902"/>
    </source>
</evidence>
<keyword evidence="1" id="KW-0732">Signal</keyword>
<comment type="caution">
    <text evidence="2">The sequence shown here is derived from an EMBL/GenBank/DDBJ whole genome shotgun (WGS) entry which is preliminary data.</text>
</comment>
<evidence type="ECO:0000256" key="1">
    <source>
        <dbReference type="SAM" id="SignalP"/>
    </source>
</evidence>
<accession>A0ABP7CSM1</accession>
<evidence type="ECO:0008006" key="4">
    <source>
        <dbReference type="Google" id="ProtNLM"/>
    </source>
</evidence>
<dbReference type="RefSeq" id="WP_344887491.1">
    <property type="nucleotide sequence ID" value="NZ_BAAAZP010000140.1"/>
</dbReference>
<dbReference type="Proteomes" id="UP001500902">
    <property type="component" value="Unassembled WGS sequence"/>
</dbReference>
<gene>
    <name evidence="2" type="ORF">GCM10022224_069260</name>
</gene>
<feature type="signal peptide" evidence="1">
    <location>
        <begin position="1"/>
        <end position="25"/>
    </location>
</feature>
<dbReference type="EMBL" id="BAAAZP010000140">
    <property type="protein sequence ID" value="GAA3693896.1"/>
    <property type="molecule type" value="Genomic_DNA"/>
</dbReference>
<protein>
    <recommendedName>
        <fullName evidence="4">Secreted protein</fullName>
    </recommendedName>
</protein>
<sequence>MRLRTRLALGAVLTAGLMAAQPVVAAQAAAVDFAADSGDQCRRGVTEGTLDWVEGPVIRPAVQVKGTLADDPATSVCAPDQMHSQAVFHAYHGASLVDSEVAKADDGTVELAFDLSDASGVRTIDRVVVQVCRYSNTPVGIGYCGKAVEYKSP</sequence>
<evidence type="ECO:0000313" key="2">
    <source>
        <dbReference type="EMBL" id="GAA3693896.1"/>
    </source>
</evidence>
<name>A0ABP7CSM1_9ACTN</name>
<organism evidence="2 3">
    <name type="scientific">Nonomuraea antimicrobica</name>
    <dbReference type="NCBI Taxonomy" id="561173"/>
    <lineage>
        <taxon>Bacteria</taxon>
        <taxon>Bacillati</taxon>
        <taxon>Actinomycetota</taxon>
        <taxon>Actinomycetes</taxon>
        <taxon>Streptosporangiales</taxon>
        <taxon>Streptosporangiaceae</taxon>
        <taxon>Nonomuraea</taxon>
    </lineage>
</organism>
<proteinExistence type="predicted"/>
<keyword evidence="3" id="KW-1185">Reference proteome</keyword>